<evidence type="ECO:0000256" key="3">
    <source>
        <dbReference type="ARBA" id="ARBA00023015"/>
    </source>
</evidence>
<evidence type="ECO:0000256" key="4">
    <source>
        <dbReference type="ARBA" id="ARBA00023125"/>
    </source>
</evidence>
<dbReference type="GO" id="GO:0000786">
    <property type="term" value="C:nucleosome"/>
    <property type="evidence" value="ECO:0007669"/>
    <property type="project" value="UniProtKB-KW"/>
</dbReference>
<dbReference type="Proteomes" id="UP000326759">
    <property type="component" value="Unassembled WGS sequence"/>
</dbReference>
<keyword evidence="7" id="KW-0544">Nucleosome core</keyword>
<evidence type="ECO:0000259" key="10">
    <source>
        <dbReference type="PROSITE" id="PS50118"/>
    </source>
</evidence>
<dbReference type="OrthoDB" id="6247875at2759"/>
<dbReference type="PROSITE" id="PS50118">
    <property type="entry name" value="HMG_BOX_2"/>
    <property type="match status" value="1"/>
</dbReference>
<evidence type="ECO:0000256" key="6">
    <source>
        <dbReference type="ARBA" id="ARBA00023242"/>
    </source>
</evidence>
<sequence length="638" mass="70259">MITAEQETALQMHQEALRRQQETLQFIQHHNTLKNLQNQIYNQYNANKTLPGLQSPHNLMFLPLLEGLRGSGMPPGSLSHNPSVNPTSHHLPPHCGPTILPPMSPTHDAALGKVPSVAAPVSTVNSGAQHSGSPPSNALGNGSSHHSENPDEKPLNLTKPKDASPSPLEKGFTSSQVPGLAPSLVHPSFLPYMTPGFTHSLDHKDLLGGLGSLPSPPLGAALSSKQFPPGFPPMYLPPTSMPTSLPPPLTPMSGLGFHGSSPMTSLPSLVSSVVTSVSNTSPYSSSQDSKKDDDYVTTCQTKMFGAKIIRQSRKEGENKPHVKRPMNAFMVWARDERRKILKACPDMHNSAISKILGSRWKSMSNSEKQPYYEEQSRLSKLHMEKHPDYRYRPRPKRTCIVDGKKMRISEYKAMMKQKRDEMRHMYFRDNSLSDLAKLLPPGGDPLKADFLKSNLMKDADFTNDIFKNDLLSPDSMRLNPLSSGSNAVSAMSPTSNSTLSIHDRRDMNGEDIMMRDDDMREGITNDLPSLVTPSSDYSFDGSVSSSPGGINSSTSDLEDHLEDDLNDRKSKYLAAAKVLELVSNAARDNKKTRFIERHLQLVIRNDEELKLLSGITIAQGSVLPNIQTVLLSKKTEKE</sequence>
<organism evidence="11 12">
    <name type="scientific">Armadillidium nasatum</name>
    <dbReference type="NCBI Taxonomy" id="96803"/>
    <lineage>
        <taxon>Eukaryota</taxon>
        <taxon>Metazoa</taxon>
        <taxon>Ecdysozoa</taxon>
        <taxon>Arthropoda</taxon>
        <taxon>Crustacea</taxon>
        <taxon>Multicrustacea</taxon>
        <taxon>Malacostraca</taxon>
        <taxon>Eumalacostraca</taxon>
        <taxon>Peracarida</taxon>
        <taxon>Isopoda</taxon>
        <taxon>Oniscidea</taxon>
        <taxon>Crinocheta</taxon>
        <taxon>Armadillidiidae</taxon>
        <taxon>Armadillidium</taxon>
    </lineage>
</organism>
<dbReference type="FunFam" id="1.10.30.10:FF:000003">
    <property type="entry name" value="Putative transcription factor SOX-6"/>
    <property type="match status" value="1"/>
</dbReference>
<dbReference type="AlphaFoldDB" id="A0A5N5T401"/>
<evidence type="ECO:0000313" key="12">
    <source>
        <dbReference type="Proteomes" id="UP000326759"/>
    </source>
</evidence>
<dbReference type="Gene3D" id="1.10.30.10">
    <property type="entry name" value="High mobility group box domain"/>
    <property type="match status" value="1"/>
</dbReference>
<keyword evidence="5" id="KW-0804">Transcription</keyword>
<feature type="compositionally biased region" description="Polar residues" evidence="9">
    <location>
        <begin position="122"/>
        <end position="144"/>
    </location>
</feature>
<gene>
    <name evidence="11" type="primary">SOX5</name>
    <name evidence="11" type="ORF">Anas_03084</name>
</gene>
<feature type="compositionally biased region" description="Polar residues" evidence="9">
    <location>
        <begin position="78"/>
        <end position="88"/>
    </location>
</feature>
<dbReference type="Pfam" id="PF00505">
    <property type="entry name" value="HMG_box"/>
    <property type="match status" value="1"/>
</dbReference>
<evidence type="ECO:0000256" key="7">
    <source>
        <dbReference type="ARBA" id="ARBA00023269"/>
    </source>
</evidence>
<feature type="region of interest" description="Disordered" evidence="9">
    <location>
        <begin position="72"/>
        <end position="110"/>
    </location>
</feature>
<dbReference type="PRINTS" id="PR00620">
    <property type="entry name" value="HISTONEH2A"/>
</dbReference>
<dbReference type="PANTHER" id="PTHR45789">
    <property type="entry name" value="FI18025P1"/>
    <property type="match status" value="1"/>
</dbReference>
<evidence type="ECO:0000313" key="11">
    <source>
        <dbReference type="EMBL" id="KAB7500668.1"/>
    </source>
</evidence>
<dbReference type="EMBL" id="SEYY01013149">
    <property type="protein sequence ID" value="KAB7500668.1"/>
    <property type="molecule type" value="Genomic_DNA"/>
</dbReference>
<keyword evidence="2" id="KW-0158">Chromosome</keyword>
<dbReference type="GO" id="GO:0000978">
    <property type="term" value="F:RNA polymerase II cis-regulatory region sequence-specific DNA binding"/>
    <property type="evidence" value="ECO:0007669"/>
    <property type="project" value="TreeGrafter"/>
</dbReference>
<evidence type="ECO:0000256" key="9">
    <source>
        <dbReference type="SAM" id="MobiDB-lite"/>
    </source>
</evidence>
<feature type="DNA-binding region" description="HMG box" evidence="8">
    <location>
        <begin position="322"/>
        <end position="390"/>
    </location>
</feature>
<dbReference type="SUPFAM" id="SSF47095">
    <property type="entry name" value="HMG-box"/>
    <property type="match status" value="1"/>
</dbReference>
<dbReference type="InterPro" id="IPR032454">
    <property type="entry name" value="Histone_H2A_C"/>
</dbReference>
<dbReference type="GO" id="GO:0046982">
    <property type="term" value="F:protein heterodimerization activity"/>
    <property type="evidence" value="ECO:0007669"/>
    <property type="project" value="InterPro"/>
</dbReference>
<protein>
    <submittedName>
        <fullName evidence="11">Transcription factor SOX-5</fullName>
    </submittedName>
</protein>
<feature type="region of interest" description="Disordered" evidence="9">
    <location>
        <begin position="122"/>
        <end position="179"/>
    </location>
</feature>
<name>A0A5N5T401_9CRUS</name>
<dbReference type="InterPro" id="IPR009072">
    <property type="entry name" value="Histone-fold"/>
</dbReference>
<evidence type="ECO:0000256" key="5">
    <source>
        <dbReference type="ARBA" id="ARBA00023163"/>
    </source>
</evidence>
<feature type="domain" description="HMG box" evidence="10">
    <location>
        <begin position="322"/>
        <end position="390"/>
    </location>
</feature>
<dbReference type="GO" id="GO:0005634">
    <property type="term" value="C:nucleus"/>
    <property type="evidence" value="ECO:0007669"/>
    <property type="project" value="UniProtKB-UniRule"/>
</dbReference>
<dbReference type="GO" id="GO:0030527">
    <property type="term" value="F:structural constituent of chromatin"/>
    <property type="evidence" value="ECO:0007669"/>
    <property type="project" value="InterPro"/>
</dbReference>
<feature type="compositionally biased region" description="Polar residues" evidence="9">
    <location>
        <begin position="482"/>
        <end position="500"/>
    </location>
</feature>
<keyword evidence="12" id="KW-1185">Reference proteome</keyword>
<dbReference type="Pfam" id="PF16211">
    <property type="entry name" value="Histone_H2A_C"/>
    <property type="match status" value="1"/>
</dbReference>
<keyword evidence="6 8" id="KW-0539">Nucleus</keyword>
<comment type="caution">
    <text evidence="11">The sequence shown here is derived from an EMBL/GenBank/DDBJ whole genome shotgun (WGS) entry which is preliminary data.</text>
</comment>
<dbReference type="SMART" id="SM00414">
    <property type="entry name" value="H2A"/>
    <property type="match status" value="1"/>
</dbReference>
<dbReference type="GO" id="GO:0045165">
    <property type="term" value="P:cell fate commitment"/>
    <property type="evidence" value="ECO:0007669"/>
    <property type="project" value="TreeGrafter"/>
</dbReference>
<evidence type="ECO:0000256" key="2">
    <source>
        <dbReference type="ARBA" id="ARBA00022454"/>
    </source>
</evidence>
<dbReference type="InterPro" id="IPR051356">
    <property type="entry name" value="SOX/SOX-like_TF"/>
</dbReference>
<dbReference type="GO" id="GO:0000981">
    <property type="term" value="F:DNA-binding transcription factor activity, RNA polymerase II-specific"/>
    <property type="evidence" value="ECO:0007669"/>
    <property type="project" value="TreeGrafter"/>
</dbReference>
<dbReference type="PANTHER" id="PTHR45789:SF2">
    <property type="entry name" value="FI18025P1"/>
    <property type="match status" value="1"/>
</dbReference>
<dbReference type="Gene3D" id="1.10.20.10">
    <property type="entry name" value="Histone, subunit A"/>
    <property type="match status" value="1"/>
</dbReference>
<dbReference type="CDD" id="cd22042">
    <property type="entry name" value="HMG-box_EGL13-like"/>
    <property type="match status" value="1"/>
</dbReference>
<accession>A0A5N5T401</accession>
<keyword evidence="4 8" id="KW-0238">DNA-binding</keyword>
<feature type="region of interest" description="Disordered" evidence="9">
    <location>
        <begin position="539"/>
        <end position="560"/>
    </location>
</feature>
<feature type="compositionally biased region" description="Low complexity" evidence="9">
    <location>
        <begin position="539"/>
        <end position="555"/>
    </location>
</feature>
<evidence type="ECO:0000256" key="8">
    <source>
        <dbReference type="PROSITE-ProRule" id="PRU00267"/>
    </source>
</evidence>
<dbReference type="InterPro" id="IPR002119">
    <property type="entry name" value="Histone_H2A"/>
</dbReference>
<dbReference type="InterPro" id="IPR036910">
    <property type="entry name" value="HMG_box_dom_sf"/>
</dbReference>
<feature type="compositionally biased region" description="Basic and acidic residues" evidence="9">
    <location>
        <begin position="145"/>
        <end position="162"/>
    </location>
</feature>
<dbReference type="InterPro" id="IPR009071">
    <property type="entry name" value="HMG_box_dom"/>
</dbReference>
<dbReference type="SUPFAM" id="SSF47113">
    <property type="entry name" value="Histone-fold"/>
    <property type="match status" value="1"/>
</dbReference>
<comment type="subcellular location">
    <subcellularLocation>
        <location evidence="1">Chromosome</location>
    </subcellularLocation>
</comment>
<feature type="region of interest" description="Disordered" evidence="9">
    <location>
        <begin position="482"/>
        <end position="502"/>
    </location>
</feature>
<keyword evidence="3" id="KW-0805">Transcription regulation</keyword>
<dbReference type="SMART" id="SM00398">
    <property type="entry name" value="HMG"/>
    <property type="match status" value="1"/>
</dbReference>
<proteinExistence type="predicted"/>
<reference evidence="11 12" key="1">
    <citation type="journal article" date="2019" name="PLoS Biol.">
        <title>Sex chromosomes control vertical transmission of feminizing Wolbachia symbionts in an isopod.</title>
        <authorList>
            <person name="Becking T."/>
            <person name="Chebbi M.A."/>
            <person name="Giraud I."/>
            <person name="Moumen B."/>
            <person name="Laverre T."/>
            <person name="Caubet Y."/>
            <person name="Peccoud J."/>
            <person name="Gilbert C."/>
            <person name="Cordaux R."/>
        </authorList>
    </citation>
    <scope>NUCLEOTIDE SEQUENCE [LARGE SCALE GENOMIC DNA]</scope>
    <source>
        <strain evidence="11">ANa2</strain>
        <tissue evidence="11">Whole body excluding digestive tract and cuticle</tissue>
    </source>
</reference>
<evidence type="ECO:0000256" key="1">
    <source>
        <dbReference type="ARBA" id="ARBA00004286"/>
    </source>
</evidence>